<comment type="caution">
    <text evidence="8">The sequence shown here is derived from an EMBL/GenBank/DDBJ whole genome shotgun (WGS) entry which is preliminary data.</text>
</comment>
<feature type="transmembrane region" description="Helical" evidence="6">
    <location>
        <begin position="121"/>
        <end position="139"/>
    </location>
</feature>
<evidence type="ECO:0000313" key="9">
    <source>
        <dbReference type="Proteomes" id="UP000320338"/>
    </source>
</evidence>
<feature type="transmembrane region" description="Helical" evidence="6">
    <location>
        <begin position="51"/>
        <end position="74"/>
    </location>
</feature>
<dbReference type="InterPro" id="IPR007168">
    <property type="entry name" value="Phageshock_PspC_N"/>
</dbReference>
<keyword evidence="9" id="KW-1185">Reference proteome</keyword>
<accession>A0A4Y3WPU0</accession>
<evidence type="ECO:0000256" key="1">
    <source>
        <dbReference type="ARBA" id="ARBA00004162"/>
    </source>
</evidence>
<evidence type="ECO:0000313" key="8">
    <source>
        <dbReference type="EMBL" id="GEC20090.1"/>
    </source>
</evidence>
<dbReference type="PANTHER" id="PTHR33885">
    <property type="entry name" value="PHAGE SHOCK PROTEIN C"/>
    <property type="match status" value="1"/>
</dbReference>
<dbReference type="RefSeq" id="WP_246085850.1">
    <property type="nucleotide sequence ID" value="NZ_BAAARZ010000008.1"/>
</dbReference>
<keyword evidence="4 6" id="KW-1133">Transmembrane helix</keyword>
<dbReference type="EMBL" id="BJNG01000017">
    <property type="protein sequence ID" value="GEC20090.1"/>
    <property type="molecule type" value="Genomic_DNA"/>
</dbReference>
<evidence type="ECO:0000256" key="6">
    <source>
        <dbReference type="SAM" id="Phobius"/>
    </source>
</evidence>
<comment type="subcellular location">
    <subcellularLocation>
        <location evidence="1">Cell membrane</location>
        <topology evidence="1">Single-pass membrane protein</topology>
    </subcellularLocation>
</comment>
<organism evidence="8 9">
    <name type="scientific">Pseudonocardia hydrocarbonoxydans</name>
    <dbReference type="NCBI Taxonomy" id="76726"/>
    <lineage>
        <taxon>Bacteria</taxon>
        <taxon>Bacillati</taxon>
        <taxon>Actinomycetota</taxon>
        <taxon>Actinomycetes</taxon>
        <taxon>Pseudonocardiales</taxon>
        <taxon>Pseudonocardiaceae</taxon>
        <taxon>Pseudonocardia</taxon>
    </lineage>
</organism>
<dbReference type="PANTHER" id="PTHR33885:SF3">
    <property type="entry name" value="PHAGE SHOCK PROTEIN C"/>
    <property type="match status" value="1"/>
</dbReference>
<keyword evidence="3 6" id="KW-0812">Transmembrane</keyword>
<reference evidence="8 9" key="1">
    <citation type="submission" date="2019-06" db="EMBL/GenBank/DDBJ databases">
        <title>Whole genome shotgun sequence of Pseudonocardia hydrocarbonoxydans NBRC 14498.</title>
        <authorList>
            <person name="Hosoyama A."/>
            <person name="Uohara A."/>
            <person name="Ohji S."/>
            <person name="Ichikawa N."/>
        </authorList>
    </citation>
    <scope>NUCLEOTIDE SEQUENCE [LARGE SCALE GENOMIC DNA]</scope>
    <source>
        <strain evidence="8 9">NBRC 14498</strain>
    </source>
</reference>
<sequence>MTAPHESSPPPPVPVEPAARRLYRSRRDRMAGGVCGGIARYLDVDPVLPRIAAVALALSGGLGVLAYVVAWIVIPDAPDDEPDRPPAPADRHAVAMAVGAALVGLGGLLILRQWLPGFGAHMFWPLVVVAAGALVLISARR</sequence>
<evidence type="ECO:0000256" key="5">
    <source>
        <dbReference type="ARBA" id="ARBA00023136"/>
    </source>
</evidence>
<dbReference type="Proteomes" id="UP000320338">
    <property type="component" value="Unassembled WGS sequence"/>
</dbReference>
<gene>
    <name evidence="8" type="ORF">PHY01_23730</name>
</gene>
<dbReference type="InterPro" id="IPR052027">
    <property type="entry name" value="PspC"/>
</dbReference>
<dbReference type="GO" id="GO:0005886">
    <property type="term" value="C:plasma membrane"/>
    <property type="evidence" value="ECO:0007669"/>
    <property type="project" value="UniProtKB-SubCell"/>
</dbReference>
<dbReference type="Pfam" id="PF04024">
    <property type="entry name" value="PspC"/>
    <property type="match status" value="1"/>
</dbReference>
<keyword evidence="5 6" id="KW-0472">Membrane</keyword>
<evidence type="ECO:0000256" key="2">
    <source>
        <dbReference type="ARBA" id="ARBA00022475"/>
    </source>
</evidence>
<feature type="transmembrane region" description="Helical" evidence="6">
    <location>
        <begin position="94"/>
        <end position="115"/>
    </location>
</feature>
<protein>
    <recommendedName>
        <fullName evidence="7">Phage shock protein PspC N-terminal domain-containing protein</fullName>
    </recommendedName>
</protein>
<evidence type="ECO:0000256" key="3">
    <source>
        <dbReference type="ARBA" id="ARBA00022692"/>
    </source>
</evidence>
<dbReference type="AlphaFoldDB" id="A0A4Y3WPU0"/>
<feature type="domain" description="Phage shock protein PspC N-terminal" evidence="7">
    <location>
        <begin position="20"/>
        <end position="76"/>
    </location>
</feature>
<keyword evidence="2" id="KW-1003">Cell membrane</keyword>
<proteinExistence type="predicted"/>
<name>A0A4Y3WPU0_9PSEU</name>
<evidence type="ECO:0000256" key="4">
    <source>
        <dbReference type="ARBA" id="ARBA00022989"/>
    </source>
</evidence>
<evidence type="ECO:0000259" key="7">
    <source>
        <dbReference type="Pfam" id="PF04024"/>
    </source>
</evidence>